<evidence type="ECO:0000259" key="6">
    <source>
        <dbReference type="Pfam" id="PF04932"/>
    </source>
</evidence>
<dbReference type="Proteomes" id="UP000253951">
    <property type="component" value="Chromosome"/>
</dbReference>
<evidence type="ECO:0000313" key="7">
    <source>
        <dbReference type="EMBL" id="AXG73692.1"/>
    </source>
</evidence>
<feature type="transmembrane region" description="Helical" evidence="5">
    <location>
        <begin position="154"/>
        <end position="172"/>
    </location>
</feature>
<keyword evidence="4 5" id="KW-0472">Membrane</keyword>
<keyword evidence="2 5" id="KW-0812">Transmembrane</keyword>
<dbReference type="PANTHER" id="PTHR37422">
    <property type="entry name" value="TEICHURONIC ACID BIOSYNTHESIS PROTEIN TUAE"/>
    <property type="match status" value="1"/>
</dbReference>
<feature type="transmembrane region" description="Helical" evidence="5">
    <location>
        <begin position="377"/>
        <end position="397"/>
    </location>
</feature>
<dbReference type="AlphaFoldDB" id="A0A345HAT2"/>
<proteinExistence type="predicted"/>
<accession>A0A345HAT2</accession>
<organism evidence="7 8">
    <name type="scientific">Flavobacterium arcticum</name>
    <dbReference type="NCBI Taxonomy" id="1784713"/>
    <lineage>
        <taxon>Bacteria</taxon>
        <taxon>Pseudomonadati</taxon>
        <taxon>Bacteroidota</taxon>
        <taxon>Flavobacteriia</taxon>
        <taxon>Flavobacteriales</taxon>
        <taxon>Flavobacteriaceae</taxon>
        <taxon>Flavobacterium</taxon>
    </lineage>
</organism>
<dbReference type="InterPro" id="IPR051533">
    <property type="entry name" value="WaaL-like"/>
</dbReference>
<dbReference type="InterPro" id="IPR007016">
    <property type="entry name" value="O-antigen_ligase-rel_domated"/>
</dbReference>
<keyword evidence="8" id="KW-1185">Reference proteome</keyword>
<evidence type="ECO:0000256" key="3">
    <source>
        <dbReference type="ARBA" id="ARBA00022989"/>
    </source>
</evidence>
<gene>
    <name evidence="7" type="ORF">DVK85_05380</name>
</gene>
<dbReference type="EMBL" id="CP031188">
    <property type="protein sequence ID" value="AXG73692.1"/>
    <property type="molecule type" value="Genomic_DNA"/>
</dbReference>
<evidence type="ECO:0000256" key="1">
    <source>
        <dbReference type="ARBA" id="ARBA00004141"/>
    </source>
</evidence>
<feature type="domain" description="O-antigen ligase-related" evidence="6">
    <location>
        <begin position="191"/>
        <end position="358"/>
    </location>
</feature>
<name>A0A345HAT2_9FLAO</name>
<sequence length="429" mass="49385">MIEAQNTNDKIKAKKVYAPIFVLLLLLQLYLPSFKINIVVQVAALLFFCFAESKILISKKFLGQFTSVFLLLILGFIGTLLHKYRAFNIIKDLFHFIKPAVGILIGYLFFRKMNDFSLFIKTIVIASVLSAFIHLYIVFFITDFFSGQISNIRLYTKDNFLELFAIFFLVFYKKYEGKQLFSNYLFRYFSLGIISLSCILYFSRTMIVIAILLLVTIYGYTKITKKSLVLASIGVVLLSLLFVYLNNANIRRDKEGIEGFLYKIKMAPGEIFVGNINRENHADLWDHWRAYEAKRAYALMEENPSSFVVGTGHGSLVNLKFFVPVPDNLKGMKYVSELHNGYMYVFYKIGAIGILLYLFILLRWYSYIYKRNTMVNMLVSAIGTIYLFSSITITGIFNGRDIIIFILGAALYYSESAAKTKAEVQEIQQ</sequence>
<feature type="transmembrane region" description="Helical" evidence="5">
    <location>
        <begin position="122"/>
        <end position="142"/>
    </location>
</feature>
<feature type="transmembrane region" description="Helical" evidence="5">
    <location>
        <begin position="61"/>
        <end position="81"/>
    </location>
</feature>
<feature type="transmembrane region" description="Helical" evidence="5">
    <location>
        <begin position="20"/>
        <end position="49"/>
    </location>
</feature>
<dbReference type="OrthoDB" id="787277at2"/>
<feature type="transmembrane region" description="Helical" evidence="5">
    <location>
        <begin position="342"/>
        <end position="365"/>
    </location>
</feature>
<feature type="transmembrane region" description="Helical" evidence="5">
    <location>
        <begin position="93"/>
        <end position="110"/>
    </location>
</feature>
<feature type="transmembrane region" description="Helical" evidence="5">
    <location>
        <begin position="227"/>
        <end position="245"/>
    </location>
</feature>
<feature type="transmembrane region" description="Helical" evidence="5">
    <location>
        <begin position="193"/>
        <end position="221"/>
    </location>
</feature>
<protein>
    <recommendedName>
        <fullName evidence="6">O-antigen ligase-related domain-containing protein</fullName>
    </recommendedName>
</protein>
<dbReference type="PANTHER" id="PTHR37422:SF13">
    <property type="entry name" value="LIPOPOLYSACCHARIDE BIOSYNTHESIS PROTEIN PA4999-RELATED"/>
    <property type="match status" value="1"/>
</dbReference>
<dbReference type="GO" id="GO:0016020">
    <property type="term" value="C:membrane"/>
    <property type="evidence" value="ECO:0007669"/>
    <property type="project" value="UniProtKB-SubCell"/>
</dbReference>
<comment type="subcellular location">
    <subcellularLocation>
        <location evidence="1">Membrane</location>
        <topology evidence="1">Multi-pass membrane protein</topology>
    </subcellularLocation>
</comment>
<dbReference type="KEGG" id="fat:DVK85_05380"/>
<evidence type="ECO:0000256" key="2">
    <source>
        <dbReference type="ARBA" id="ARBA00022692"/>
    </source>
</evidence>
<dbReference type="Pfam" id="PF04932">
    <property type="entry name" value="Wzy_C"/>
    <property type="match status" value="1"/>
</dbReference>
<dbReference type="RefSeq" id="WP_114677452.1">
    <property type="nucleotide sequence ID" value="NZ_CP031188.1"/>
</dbReference>
<evidence type="ECO:0000256" key="4">
    <source>
        <dbReference type="ARBA" id="ARBA00023136"/>
    </source>
</evidence>
<evidence type="ECO:0000313" key="8">
    <source>
        <dbReference type="Proteomes" id="UP000253951"/>
    </source>
</evidence>
<evidence type="ECO:0000256" key="5">
    <source>
        <dbReference type="SAM" id="Phobius"/>
    </source>
</evidence>
<keyword evidence="3 5" id="KW-1133">Transmembrane helix</keyword>
<reference evidence="7 8" key="1">
    <citation type="submission" date="2018-07" db="EMBL/GenBank/DDBJ databases">
        <title>Complete genome sequence of Flavobacterium arcticum type strain SM1502T.</title>
        <authorList>
            <person name="Li Y."/>
            <person name="Li D.-D."/>
        </authorList>
    </citation>
    <scope>NUCLEOTIDE SEQUENCE [LARGE SCALE GENOMIC DNA]</scope>
    <source>
        <strain evidence="7 8">SM1502</strain>
    </source>
</reference>